<feature type="transmembrane region" description="Helical" evidence="6">
    <location>
        <begin position="189"/>
        <end position="208"/>
    </location>
</feature>
<keyword evidence="8" id="KW-1185">Reference proteome</keyword>
<keyword evidence="2 6" id="KW-0812">Transmembrane</keyword>
<evidence type="ECO:0000256" key="3">
    <source>
        <dbReference type="ARBA" id="ARBA00022989"/>
    </source>
</evidence>
<evidence type="ECO:0000256" key="5">
    <source>
        <dbReference type="SAM" id="MobiDB-lite"/>
    </source>
</evidence>
<comment type="subcellular location">
    <subcellularLocation>
        <location evidence="1">Membrane</location>
        <topology evidence="1">Multi-pass membrane protein</topology>
    </subcellularLocation>
</comment>
<dbReference type="FunFam" id="1.20.1250.20:FF:000101">
    <property type="entry name" value="feline leukemia virus subgroup C receptor-related protein 2"/>
    <property type="match status" value="1"/>
</dbReference>
<feature type="region of interest" description="Disordered" evidence="5">
    <location>
        <begin position="834"/>
        <end position="854"/>
    </location>
</feature>
<name>A0A210QHJ5_MIZYE</name>
<feature type="transmembrane region" description="Helical" evidence="6">
    <location>
        <begin position="220"/>
        <end position="244"/>
    </location>
</feature>
<evidence type="ECO:0000256" key="4">
    <source>
        <dbReference type="ARBA" id="ARBA00023136"/>
    </source>
</evidence>
<dbReference type="PANTHER" id="PTHR10924">
    <property type="entry name" value="MAJOR FACILITATOR SUPERFAMILY PROTEIN-RELATED"/>
    <property type="match status" value="1"/>
</dbReference>
<comment type="caution">
    <text evidence="7">The sequence shown here is derived from an EMBL/GenBank/DDBJ whole genome shotgun (WGS) entry which is preliminary data.</text>
</comment>
<feature type="transmembrane region" description="Helical" evidence="6">
    <location>
        <begin position="154"/>
        <end position="177"/>
    </location>
</feature>
<accession>A0A210QHJ5</accession>
<feature type="compositionally biased region" description="Polar residues" evidence="5">
    <location>
        <begin position="893"/>
        <end position="902"/>
    </location>
</feature>
<reference evidence="7 8" key="1">
    <citation type="journal article" date="2017" name="Nat. Ecol. Evol.">
        <title>Scallop genome provides insights into evolution of bilaterian karyotype and development.</title>
        <authorList>
            <person name="Wang S."/>
            <person name="Zhang J."/>
            <person name="Jiao W."/>
            <person name="Li J."/>
            <person name="Xun X."/>
            <person name="Sun Y."/>
            <person name="Guo X."/>
            <person name="Huan P."/>
            <person name="Dong B."/>
            <person name="Zhang L."/>
            <person name="Hu X."/>
            <person name="Sun X."/>
            <person name="Wang J."/>
            <person name="Zhao C."/>
            <person name="Wang Y."/>
            <person name="Wang D."/>
            <person name="Huang X."/>
            <person name="Wang R."/>
            <person name="Lv J."/>
            <person name="Li Y."/>
            <person name="Zhang Z."/>
            <person name="Liu B."/>
            <person name="Lu W."/>
            <person name="Hui Y."/>
            <person name="Liang J."/>
            <person name="Zhou Z."/>
            <person name="Hou R."/>
            <person name="Li X."/>
            <person name="Liu Y."/>
            <person name="Li H."/>
            <person name="Ning X."/>
            <person name="Lin Y."/>
            <person name="Zhao L."/>
            <person name="Xing Q."/>
            <person name="Dou J."/>
            <person name="Li Y."/>
            <person name="Mao J."/>
            <person name="Guo H."/>
            <person name="Dou H."/>
            <person name="Li T."/>
            <person name="Mu C."/>
            <person name="Jiang W."/>
            <person name="Fu Q."/>
            <person name="Fu X."/>
            <person name="Miao Y."/>
            <person name="Liu J."/>
            <person name="Yu Q."/>
            <person name="Li R."/>
            <person name="Liao H."/>
            <person name="Li X."/>
            <person name="Kong Y."/>
            <person name="Jiang Z."/>
            <person name="Chourrout D."/>
            <person name="Li R."/>
            <person name="Bao Z."/>
        </authorList>
    </citation>
    <scope>NUCLEOTIDE SEQUENCE [LARGE SCALE GENOMIC DNA]</scope>
    <source>
        <strain evidence="7 8">PY_sf001</strain>
    </source>
</reference>
<feature type="transmembrane region" description="Helical" evidence="6">
    <location>
        <begin position="318"/>
        <end position="339"/>
    </location>
</feature>
<dbReference type="Gene3D" id="1.20.1250.20">
    <property type="entry name" value="MFS general substrate transporter like domains"/>
    <property type="match status" value="1"/>
</dbReference>
<organism evidence="7 8">
    <name type="scientific">Mizuhopecten yessoensis</name>
    <name type="common">Japanese scallop</name>
    <name type="synonym">Patinopecten yessoensis</name>
    <dbReference type="NCBI Taxonomy" id="6573"/>
    <lineage>
        <taxon>Eukaryota</taxon>
        <taxon>Metazoa</taxon>
        <taxon>Spiralia</taxon>
        <taxon>Lophotrochozoa</taxon>
        <taxon>Mollusca</taxon>
        <taxon>Bivalvia</taxon>
        <taxon>Autobranchia</taxon>
        <taxon>Pteriomorphia</taxon>
        <taxon>Pectinida</taxon>
        <taxon>Pectinoidea</taxon>
        <taxon>Pectinidae</taxon>
        <taxon>Mizuhopecten</taxon>
    </lineage>
</organism>
<proteinExistence type="predicted"/>
<feature type="transmembrane region" description="Helical" evidence="6">
    <location>
        <begin position="97"/>
        <end position="117"/>
    </location>
</feature>
<dbReference type="Pfam" id="PF07690">
    <property type="entry name" value="MFS_1"/>
    <property type="match status" value="1"/>
</dbReference>
<evidence type="ECO:0000256" key="2">
    <source>
        <dbReference type="ARBA" id="ARBA00022692"/>
    </source>
</evidence>
<dbReference type="SUPFAM" id="SSF103473">
    <property type="entry name" value="MFS general substrate transporter"/>
    <property type="match status" value="1"/>
</dbReference>
<dbReference type="AlphaFoldDB" id="A0A210QHJ5"/>
<dbReference type="CDD" id="cd17398">
    <property type="entry name" value="MFS_FLVCR_like"/>
    <property type="match status" value="1"/>
</dbReference>
<dbReference type="GO" id="GO:0097037">
    <property type="term" value="P:heme export"/>
    <property type="evidence" value="ECO:0007669"/>
    <property type="project" value="TreeGrafter"/>
</dbReference>
<feature type="transmembrane region" description="Helical" evidence="6">
    <location>
        <begin position="49"/>
        <end position="77"/>
    </location>
</feature>
<keyword evidence="3 6" id="KW-1133">Transmembrane helix</keyword>
<dbReference type="InterPro" id="IPR036259">
    <property type="entry name" value="MFS_trans_sf"/>
</dbReference>
<evidence type="ECO:0000256" key="6">
    <source>
        <dbReference type="SAM" id="Phobius"/>
    </source>
</evidence>
<gene>
    <name evidence="7" type="ORF">KP79_PYT01228</name>
</gene>
<dbReference type="OrthoDB" id="422206at2759"/>
<dbReference type="InterPro" id="IPR011701">
    <property type="entry name" value="MFS"/>
</dbReference>
<dbReference type="EMBL" id="NEDP02003644">
    <property type="protein sequence ID" value="OWF48156.1"/>
    <property type="molecule type" value="Genomic_DNA"/>
</dbReference>
<dbReference type="GO" id="GO:0015232">
    <property type="term" value="F:heme transmembrane transporter activity"/>
    <property type="evidence" value="ECO:0007669"/>
    <property type="project" value="TreeGrafter"/>
</dbReference>
<protein>
    <submittedName>
        <fullName evidence="7">Feline leukemia virus subgroup C receptor-related protein 2</fullName>
    </submittedName>
</protein>
<dbReference type="InterPro" id="IPR049680">
    <property type="entry name" value="FLVCR1-2_SLC49-like"/>
</dbReference>
<sequence>MMGKAVSRGSSLENGLQAKPILTQSPTEDDKDDRIATAGGQPRVYKRRWIMVFLFCFYSMSNAYQWIHLNIIANVIIKYYNQSLPEDNFKRETTVDWLSMIYMLAYIPLIFPSTFLLNKKGLRVVAICGSFLNALGACLKLACVSPDRFPVLMFAQTVCAIAQIFILGLPARIAAVWFGPNEVSTATSLGVFGNQVGVAIGFLVPPLIVKNSEDLDEIGAGLWAMFIGTAIVTGGLFLLVLLVFRERPHTPPSKAQMIAVENEANEHYGKSLLNLFKNRGFVILTITYGINTGCYYGISTLLNPVVLNYFPGEEENAGLIGLTIVLAGVAGSIVAGIWLDRTKTFNVHTCTLLSCGNCNNYPRPTTFNMDNTWGKFTCVSFIMEFFMTGYLPVGFEFAAEITYPESEGTSSGLLNASAQTFGIILTISMRAMLTNVSVLGANLTVCVYLADPCTPNNQVISGCVFLCRHLYSKQSVGVYSSTDTCTLSNQWALSHDREAIGRTVRAVIRAKLSGAVGTLAKLSGAVGTLAELSGAVGTLAELSGAVGTLAKLSGAVGTLAKLSGAVGTLAKLSGAVGTLAELSGAVGTLAELSGAVGTLAKLSGAVGTLAKLSGAVGTLAELSGAVGTLAELSGAVGTLAKLSGAVGTLAKLSGAVGTLAELSGAVGTLAELSGAVGTLAKLSGAVGTLAKLSGAVGTLAELSGAVGTLAELSGAVGTLAKLSGAVGTLAKLSGAVGTLAELSGAVGTLAELSGAVGTLAKLSGAADWSSGHTLAFLAAGVRSPKSSHGYSEKVFCSCPYNAWSIQWSGFQEDHTDIANSSACVPDNPYVQDTDKDMNVKYTPHNPYVQDTDKDMNVKYTPHNPYVQDIDVESAGKHGNLFSNPEPLDPTVSAADSLTDTSGDGSGHEPLVFDVEQGDIFNVTDFSVDHTSSLQRNDTHLQPLSTY</sequence>
<dbReference type="Gene3D" id="2.160.20.80">
    <property type="entry name" value="E3 ubiquitin-protein ligase SopA"/>
    <property type="match status" value="2"/>
</dbReference>
<keyword evidence="4 6" id="KW-0472">Membrane</keyword>
<dbReference type="SUPFAM" id="SSF141571">
    <property type="entry name" value="Pentapeptide repeat-like"/>
    <property type="match status" value="2"/>
</dbReference>
<dbReference type="STRING" id="6573.A0A210QHJ5"/>
<feature type="transmembrane region" description="Helical" evidence="6">
    <location>
        <begin position="280"/>
        <end position="298"/>
    </location>
</feature>
<evidence type="ECO:0000313" key="8">
    <source>
        <dbReference type="Proteomes" id="UP000242188"/>
    </source>
</evidence>
<keyword evidence="7" id="KW-0675">Receptor</keyword>
<feature type="region of interest" description="Disordered" evidence="5">
    <location>
        <begin position="880"/>
        <end position="907"/>
    </location>
</feature>
<dbReference type="GO" id="GO:0020037">
    <property type="term" value="F:heme binding"/>
    <property type="evidence" value="ECO:0007669"/>
    <property type="project" value="TreeGrafter"/>
</dbReference>
<dbReference type="GO" id="GO:0016020">
    <property type="term" value="C:membrane"/>
    <property type="evidence" value="ECO:0007669"/>
    <property type="project" value="UniProtKB-SubCell"/>
</dbReference>
<evidence type="ECO:0000313" key="7">
    <source>
        <dbReference type="EMBL" id="OWF48156.1"/>
    </source>
</evidence>
<evidence type="ECO:0000256" key="1">
    <source>
        <dbReference type="ARBA" id="ARBA00004141"/>
    </source>
</evidence>
<feature type="transmembrane region" description="Helical" evidence="6">
    <location>
        <begin position="124"/>
        <end position="142"/>
    </location>
</feature>
<dbReference type="Proteomes" id="UP000242188">
    <property type="component" value="Unassembled WGS sequence"/>
</dbReference>
<dbReference type="PANTHER" id="PTHR10924:SF4">
    <property type="entry name" value="GH15861P"/>
    <property type="match status" value="1"/>
</dbReference>